<protein>
    <submittedName>
        <fullName evidence="2">Uncharacterized protein</fullName>
    </submittedName>
</protein>
<name>A0A4Y7Q228_9AGAM</name>
<evidence type="ECO:0000313" key="2">
    <source>
        <dbReference type="EMBL" id="TDL21381.1"/>
    </source>
</evidence>
<accession>A0A4Y7Q228</accession>
<reference evidence="2 3" key="1">
    <citation type="submission" date="2018-06" db="EMBL/GenBank/DDBJ databases">
        <title>A transcriptomic atlas of mushroom development highlights an independent origin of complex multicellularity.</title>
        <authorList>
            <consortium name="DOE Joint Genome Institute"/>
            <person name="Krizsan K."/>
            <person name="Almasi E."/>
            <person name="Merenyi Z."/>
            <person name="Sahu N."/>
            <person name="Viragh M."/>
            <person name="Koszo T."/>
            <person name="Mondo S."/>
            <person name="Kiss B."/>
            <person name="Balint B."/>
            <person name="Kues U."/>
            <person name="Barry K."/>
            <person name="Hegedus J.C."/>
            <person name="Henrissat B."/>
            <person name="Johnson J."/>
            <person name="Lipzen A."/>
            <person name="Ohm R."/>
            <person name="Nagy I."/>
            <person name="Pangilinan J."/>
            <person name="Yan J."/>
            <person name="Xiong Y."/>
            <person name="Grigoriev I.V."/>
            <person name="Hibbett D.S."/>
            <person name="Nagy L.G."/>
        </authorList>
    </citation>
    <scope>NUCLEOTIDE SEQUENCE [LARGE SCALE GENOMIC DNA]</scope>
    <source>
        <strain evidence="2 3">SZMC22713</strain>
    </source>
</reference>
<evidence type="ECO:0000313" key="3">
    <source>
        <dbReference type="Proteomes" id="UP000294933"/>
    </source>
</evidence>
<gene>
    <name evidence="2" type="ORF">BD410DRAFT_840584</name>
</gene>
<keyword evidence="3" id="KW-1185">Reference proteome</keyword>
<feature type="region of interest" description="Disordered" evidence="1">
    <location>
        <begin position="1"/>
        <end position="47"/>
    </location>
</feature>
<dbReference type="VEuPathDB" id="FungiDB:BD410DRAFT_840584"/>
<dbReference type="EMBL" id="ML170181">
    <property type="protein sequence ID" value="TDL21381.1"/>
    <property type="molecule type" value="Genomic_DNA"/>
</dbReference>
<dbReference type="Proteomes" id="UP000294933">
    <property type="component" value="Unassembled WGS sequence"/>
</dbReference>
<dbReference type="AlphaFoldDB" id="A0A4Y7Q228"/>
<feature type="compositionally biased region" description="Basic residues" evidence="1">
    <location>
        <begin position="1"/>
        <end position="10"/>
    </location>
</feature>
<organism evidence="2 3">
    <name type="scientific">Rickenella mellea</name>
    <dbReference type="NCBI Taxonomy" id="50990"/>
    <lineage>
        <taxon>Eukaryota</taxon>
        <taxon>Fungi</taxon>
        <taxon>Dikarya</taxon>
        <taxon>Basidiomycota</taxon>
        <taxon>Agaricomycotina</taxon>
        <taxon>Agaricomycetes</taxon>
        <taxon>Hymenochaetales</taxon>
        <taxon>Rickenellaceae</taxon>
        <taxon>Rickenella</taxon>
    </lineage>
</organism>
<proteinExistence type="predicted"/>
<evidence type="ECO:0000256" key="1">
    <source>
        <dbReference type="SAM" id="MobiDB-lite"/>
    </source>
</evidence>
<feature type="compositionally biased region" description="Low complexity" evidence="1">
    <location>
        <begin position="30"/>
        <end position="45"/>
    </location>
</feature>
<sequence>MDRSTSRRTRSSSSSTPRYHGAGYHFTTAPIIPQTSPASTSSTQQWSYDGISSPVVRVAVIPDSDHAPASPSTSSNDSYQYPYTMPYRPTWVPLSTTPVIPEDVPGRTIPQTYGYFAPSGYHPITPPSQKILDEVSKGPYHPRSRSLTDPTPCVLGYVVDGLSRFILRLVFLDIPHVYFNRIFILATTPRG</sequence>